<dbReference type="AlphaFoldDB" id="A0AAD1RL79"/>
<dbReference type="EMBL" id="OW240914">
    <property type="protein sequence ID" value="CAH2273713.1"/>
    <property type="molecule type" value="Genomic_DNA"/>
</dbReference>
<dbReference type="GO" id="GO:0005789">
    <property type="term" value="C:endoplasmic reticulum membrane"/>
    <property type="evidence" value="ECO:0007669"/>
    <property type="project" value="UniProtKB-SubCell"/>
</dbReference>
<evidence type="ECO:0000256" key="8">
    <source>
        <dbReference type="ARBA" id="ARBA00023136"/>
    </source>
</evidence>
<dbReference type="GO" id="GO:0006915">
    <property type="term" value="P:apoptotic process"/>
    <property type="evidence" value="ECO:0007669"/>
    <property type="project" value="UniProtKB-KW"/>
</dbReference>
<evidence type="ECO:0000256" key="1">
    <source>
        <dbReference type="ARBA" id="ARBA00004477"/>
    </source>
</evidence>
<evidence type="ECO:0000313" key="11">
    <source>
        <dbReference type="EMBL" id="CAH2273713.1"/>
    </source>
</evidence>
<evidence type="ECO:0000256" key="7">
    <source>
        <dbReference type="ARBA" id="ARBA00022989"/>
    </source>
</evidence>
<comment type="similarity">
    <text evidence="2">Belongs to the TMEM214 family.</text>
</comment>
<accession>A0AAD1RL79</accession>
<comment type="subunit">
    <text evidence="3">Constitutively interacts with CASP4; required for the localization of procaspase 4 to the ER.</text>
</comment>
<keyword evidence="4 11" id="KW-0812">Transmembrane</keyword>
<keyword evidence="9" id="KW-0325">Glycoprotein</keyword>
<dbReference type="PANTHER" id="PTHR13448:SF0">
    <property type="entry name" value="TRANSMEMBRANE PROTEIN 214"/>
    <property type="match status" value="1"/>
</dbReference>
<evidence type="ECO:0000256" key="4">
    <source>
        <dbReference type="ARBA" id="ARBA00022692"/>
    </source>
</evidence>
<dbReference type="Proteomes" id="UP001295444">
    <property type="component" value="Chromosome 03"/>
</dbReference>
<keyword evidence="12" id="KW-1185">Reference proteome</keyword>
<evidence type="ECO:0000313" key="12">
    <source>
        <dbReference type="Proteomes" id="UP001295444"/>
    </source>
</evidence>
<sequence length="126" mass="14344">DLAGYLNDKLQAPRSEQTLNLHFHDHSFCLLSKKLSDIIQSLGAKANDVPKIFVDHYISLMLQELDKPKGESLYDYRNCIQAVLLDKPKTVTANLKKYLEKPMKCLKSMWSVGKTGLTDLTECCLR</sequence>
<keyword evidence="5" id="KW-0053">Apoptosis</keyword>
<dbReference type="Pfam" id="PF10151">
    <property type="entry name" value="TMEM214"/>
    <property type="match status" value="1"/>
</dbReference>
<evidence type="ECO:0000256" key="6">
    <source>
        <dbReference type="ARBA" id="ARBA00022824"/>
    </source>
</evidence>
<evidence type="ECO:0000256" key="10">
    <source>
        <dbReference type="ARBA" id="ARBA00024938"/>
    </source>
</evidence>
<evidence type="ECO:0000256" key="9">
    <source>
        <dbReference type="ARBA" id="ARBA00023180"/>
    </source>
</evidence>
<name>A0AAD1RL79_PELCU</name>
<organism evidence="11 12">
    <name type="scientific">Pelobates cultripes</name>
    <name type="common">Western spadefoot toad</name>
    <dbReference type="NCBI Taxonomy" id="61616"/>
    <lineage>
        <taxon>Eukaryota</taxon>
        <taxon>Metazoa</taxon>
        <taxon>Chordata</taxon>
        <taxon>Craniata</taxon>
        <taxon>Vertebrata</taxon>
        <taxon>Euteleostomi</taxon>
        <taxon>Amphibia</taxon>
        <taxon>Batrachia</taxon>
        <taxon>Anura</taxon>
        <taxon>Pelobatoidea</taxon>
        <taxon>Pelobatidae</taxon>
        <taxon>Pelobates</taxon>
    </lineage>
</organism>
<evidence type="ECO:0000256" key="3">
    <source>
        <dbReference type="ARBA" id="ARBA00011720"/>
    </source>
</evidence>
<keyword evidence="8" id="KW-0472">Membrane</keyword>
<dbReference type="InterPro" id="IPR019308">
    <property type="entry name" value="TMEM214"/>
</dbReference>
<reference evidence="11" key="1">
    <citation type="submission" date="2022-03" db="EMBL/GenBank/DDBJ databases">
        <authorList>
            <person name="Alioto T."/>
            <person name="Alioto T."/>
            <person name="Gomez Garrido J."/>
        </authorList>
    </citation>
    <scope>NUCLEOTIDE SEQUENCE</scope>
</reference>
<protein>
    <submittedName>
        <fullName evidence="11">Transmembrane 214</fullName>
    </submittedName>
</protein>
<comment type="function">
    <text evidence="10">Critical mediator, in cooperation with CASP4, of endoplasmic reticulum-stress induced apoptosis. Required or the activation of CASP4 following endoplasmic reticulum stress.</text>
</comment>
<keyword evidence="6" id="KW-0256">Endoplasmic reticulum</keyword>
<dbReference type="GO" id="GO:0005794">
    <property type="term" value="C:Golgi apparatus"/>
    <property type="evidence" value="ECO:0007669"/>
    <property type="project" value="TreeGrafter"/>
</dbReference>
<gene>
    <name evidence="11" type="ORF">PECUL_23A044639</name>
</gene>
<evidence type="ECO:0000256" key="5">
    <source>
        <dbReference type="ARBA" id="ARBA00022703"/>
    </source>
</evidence>
<proteinExistence type="inferred from homology"/>
<comment type="subcellular location">
    <subcellularLocation>
        <location evidence="1">Endoplasmic reticulum membrane</location>
        <topology evidence="1">Multi-pass membrane protein</topology>
    </subcellularLocation>
</comment>
<feature type="non-terminal residue" evidence="11">
    <location>
        <position position="1"/>
    </location>
</feature>
<keyword evidence="7" id="KW-1133">Transmembrane helix</keyword>
<evidence type="ECO:0000256" key="2">
    <source>
        <dbReference type="ARBA" id="ARBA00007984"/>
    </source>
</evidence>
<dbReference type="PANTHER" id="PTHR13448">
    <property type="entry name" value="TRANSMEMBRANE PROTEIN 214"/>
    <property type="match status" value="1"/>
</dbReference>